<dbReference type="PROSITE" id="PS00411">
    <property type="entry name" value="KINESIN_MOTOR_1"/>
    <property type="match status" value="1"/>
</dbReference>
<keyword evidence="12" id="KW-1185">Reference proteome</keyword>
<accession>A0ABR1A9C4</accession>
<evidence type="ECO:0000256" key="6">
    <source>
        <dbReference type="ARBA" id="ARBA00023212"/>
    </source>
</evidence>
<dbReference type="PROSITE" id="PS50067">
    <property type="entry name" value="KINESIN_MOTOR_2"/>
    <property type="match status" value="1"/>
</dbReference>
<dbReference type="Gene3D" id="3.40.850.10">
    <property type="entry name" value="Kinesin motor domain"/>
    <property type="match status" value="1"/>
</dbReference>
<evidence type="ECO:0000256" key="8">
    <source>
        <dbReference type="SAM" id="Coils"/>
    </source>
</evidence>
<evidence type="ECO:0000256" key="5">
    <source>
        <dbReference type="ARBA" id="ARBA00023175"/>
    </source>
</evidence>
<keyword evidence="3 7" id="KW-0067">ATP-binding</keyword>
<keyword evidence="4 8" id="KW-0175">Coiled coil</keyword>
<evidence type="ECO:0000256" key="4">
    <source>
        <dbReference type="ARBA" id="ARBA00023054"/>
    </source>
</evidence>
<feature type="region of interest" description="Disordered" evidence="9">
    <location>
        <begin position="1610"/>
        <end position="1645"/>
    </location>
</feature>
<feature type="coiled-coil region" evidence="8">
    <location>
        <begin position="2464"/>
        <end position="2561"/>
    </location>
</feature>
<feature type="coiled-coil region" evidence="8">
    <location>
        <begin position="3033"/>
        <end position="3067"/>
    </location>
</feature>
<keyword evidence="5 7" id="KW-0505">Motor protein</keyword>
<feature type="coiled-coil region" evidence="8">
    <location>
        <begin position="2873"/>
        <end position="2935"/>
    </location>
</feature>
<dbReference type="SMART" id="SM00129">
    <property type="entry name" value="KISc"/>
    <property type="match status" value="1"/>
</dbReference>
<evidence type="ECO:0000256" key="9">
    <source>
        <dbReference type="SAM" id="MobiDB-lite"/>
    </source>
</evidence>
<evidence type="ECO:0000256" key="7">
    <source>
        <dbReference type="PROSITE-ProRule" id="PRU00283"/>
    </source>
</evidence>
<dbReference type="PANTHER" id="PTHR47968:SF75">
    <property type="entry name" value="CENTROMERE-ASSOCIATED PROTEIN E"/>
    <property type="match status" value="1"/>
</dbReference>
<comment type="subcellular location">
    <subcellularLocation>
        <location evidence="1">Cytoplasm</location>
        <location evidence="1">Cytoskeleton</location>
    </subcellularLocation>
</comment>
<dbReference type="SUPFAM" id="SSF52540">
    <property type="entry name" value="P-loop containing nucleoside triphosphate hydrolases"/>
    <property type="match status" value="1"/>
</dbReference>
<feature type="compositionally biased region" description="Basic and acidic residues" evidence="9">
    <location>
        <begin position="3181"/>
        <end position="3192"/>
    </location>
</feature>
<dbReference type="EMBL" id="JAHFZB010000002">
    <property type="protein sequence ID" value="KAK6493231.1"/>
    <property type="molecule type" value="Genomic_DNA"/>
</dbReference>
<feature type="compositionally biased region" description="Basic and acidic residues" evidence="9">
    <location>
        <begin position="1612"/>
        <end position="1645"/>
    </location>
</feature>
<evidence type="ECO:0000256" key="3">
    <source>
        <dbReference type="ARBA" id="ARBA00022840"/>
    </source>
</evidence>
<feature type="region of interest" description="Disordered" evidence="9">
    <location>
        <begin position="3153"/>
        <end position="3192"/>
    </location>
</feature>
<gene>
    <name evidence="11" type="ORF">HHUSO_G2767</name>
</gene>
<feature type="coiled-coil region" evidence="8">
    <location>
        <begin position="826"/>
        <end position="924"/>
    </location>
</feature>
<dbReference type="PRINTS" id="PR00380">
    <property type="entry name" value="KINESINHEAVY"/>
</dbReference>
<reference evidence="11 12" key="1">
    <citation type="submission" date="2021-05" db="EMBL/GenBank/DDBJ databases">
        <authorList>
            <person name="Zahm M."/>
            <person name="Klopp C."/>
            <person name="Cabau C."/>
            <person name="Kuhl H."/>
            <person name="Suciu R."/>
            <person name="Ciorpac M."/>
            <person name="Holostenco D."/>
            <person name="Gessner J."/>
            <person name="Wuertz S."/>
            <person name="Hohne C."/>
            <person name="Stock M."/>
            <person name="Gislard M."/>
            <person name="Lluch J."/>
            <person name="Milhes M."/>
            <person name="Lampietro C."/>
            <person name="Lopez Roques C."/>
            <person name="Donnadieu C."/>
            <person name="Du K."/>
            <person name="Schartl M."/>
            <person name="Guiguen Y."/>
        </authorList>
    </citation>
    <scope>NUCLEOTIDE SEQUENCE [LARGE SCALE GENOMIC DNA]</scope>
    <source>
        <strain evidence="11">Hh-F2</strain>
        <tissue evidence="11">Blood</tissue>
    </source>
</reference>
<evidence type="ECO:0000313" key="12">
    <source>
        <dbReference type="Proteomes" id="UP001369086"/>
    </source>
</evidence>
<feature type="compositionally biased region" description="Basic and acidic residues" evidence="9">
    <location>
        <begin position="2271"/>
        <end position="2286"/>
    </location>
</feature>
<feature type="binding site" evidence="7">
    <location>
        <begin position="90"/>
        <end position="97"/>
    </location>
    <ligand>
        <name>ATP</name>
        <dbReference type="ChEBI" id="CHEBI:30616"/>
    </ligand>
</feature>
<keyword evidence="6" id="KW-0206">Cytoskeleton</keyword>
<feature type="coiled-coil region" evidence="8">
    <location>
        <begin position="966"/>
        <end position="1270"/>
    </location>
</feature>
<evidence type="ECO:0000256" key="1">
    <source>
        <dbReference type="ARBA" id="ARBA00004245"/>
    </source>
</evidence>
<keyword evidence="2 7" id="KW-0547">Nucleotide-binding</keyword>
<dbReference type="InterPro" id="IPR027417">
    <property type="entry name" value="P-loop_NTPase"/>
</dbReference>
<name>A0ABR1A9C4_HUSHU</name>
<feature type="coiled-coil region" evidence="8">
    <location>
        <begin position="536"/>
        <end position="733"/>
    </location>
</feature>
<dbReference type="InterPro" id="IPR019821">
    <property type="entry name" value="Kinesin_motor_CS"/>
</dbReference>
<protein>
    <submittedName>
        <fullName evidence="11">Centromere-associated protein E-like</fullName>
    </submittedName>
</protein>
<dbReference type="InterPro" id="IPR001752">
    <property type="entry name" value="Kinesin_motor_dom"/>
</dbReference>
<dbReference type="PANTHER" id="PTHR47968">
    <property type="entry name" value="CENTROMERE PROTEIN E"/>
    <property type="match status" value="1"/>
</dbReference>
<feature type="region of interest" description="Disordered" evidence="9">
    <location>
        <begin position="2260"/>
        <end position="2308"/>
    </location>
</feature>
<keyword evidence="6" id="KW-0963">Cytoplasm</keyword>
<dbReference type="Pfam" id="PF00225">
    <property type="entry name" value="Kinesin"/>
    <property type="match status" value="1"/>
</dbReference>
<comment type="similarity">
    <text evidence="7">Belongs to the TRAFAC class myosin-kinesin ATPase superfamily. Kinesin family.</text>
</comment>
<comment type="caution">
    <text evidence="11">The sequence shown here is derived from an EMBL/GenBank/DDBJ whole genome shotgun (WGS) entry which is preliminary data.</text>
</comment>
<evidence type="ECO:0000313" key="11">
    <source>
        <dbReference type="EMBL" id="KAK6493231.1"/>
    </source>
</evidence>
<feature type="compositionally biased region" description="Polar residues" evidence="9">
    <location>
        <begin position="2287"/>
        <end position="2298"/>
    </location>
</feature>
<dbReference type="CDD" id="cd01374">
    <property type="entry name" value="KISc_CENP_E"/>
    <property type="match status" value="1"/>
</dbReference>
<feature type="coiled-coil region" evidence="8">
    <location>
        <begin position="2972"/>
        <end position="3006"/>
    </location>
</feature>
<feature type="coiled-coil region" evidence="8">
    <location>
        <begin position="1315"/>
        <end position="1513"/>
    </location>
</feature>
<sequence length="3192" mass="367706">MSEESAVKVCVRVRPLIQREKSAIQDAEEAVPLYWKTDKHAVCQVDGTKSFNFDRVFNTDETTDKVYQDVAQPLVVSAVNGYNGTIFAYGQTSSGKTFTMMGSQSSLGVIPLAIQDIFKTIDATPNREFLLRVSYMEIYNETVTDLLCDSRKKKPLEIREDMNRTVYVADLSEEVVVTAKHVLEWIKKGEKNRHYGETKMNERSSRSHTIFRMILESREKSEPSNGENVDGAVMVSHLNLVDLAGSERASQTGAAGLRLKEGCNINRSLFVIGQVIKKLSDGHAGGFINYRDSKLTRILQNSLGGNAKTVIICTITPATIEETLSTLQFASTAKHMKNDPHVNEVLDDEALMKRYRNEIVDLKKRLEEASTFWYMFFSETRAQATEKIELAQLLLEKEQLQREQEDRIKNLTKMIITSDFSKKEQKIKNKRRVTWAPGKLRDSLQSSGGFKFDGLPTSEPFVKRMKCEMSTLAEFDDSDCTEIEDSWSHTLDDPFELDASRNVAVRRSRNAYSTLLEEYPLFDGQESACDVASPQMDDKEAKIANLERQLQSERNEKVQLTGMRSFLEKRVSELEQQLQSQTGEVKGAEHEEVKRVLDERIADLERQLLEKELEQEYVGKGLEERILELEQQHSTSKEEYTESKAALEKRIMELEHSLHIQENQGKDNLQDQLYQKDLLETIQLCEALEAEKEKLLSEMVVLRDACDNMTLENEGLRNEKKELQFKLKEKNEMHEFEALEKEVRHEHEADLMHEITSLKAGTENAEVCIQGLKAELSRAKELIADLQSSVDKDLVEQIHQLRHSLEDAETVTRDTKKEFAILRSENLEMKEKMDEMTVKYQQMEKDMLTSCSQLEAEKLRYKNMQTDLQKELQQAFNENTKLTALLDGKVPKDLIERIELERRVADLKKELKQTFADKTALKEEVDASSALQHLPEKVAGLMKQVCRVTNELCIVTSEREGLISKIAEKDSRIHELTEAAKQANEKLSETVSKLNDAEMKVVDLTQQLSEVQQLLQSTQNCEIKAESESLIADKEQLLNDLQTLEIQLTTLSDELKQKSVEVSGLQSEKEALTESLDRLNVELELRTNVSQLERMEQGNKLQQLRGEMEALNQEKDCLQQVLETVRSERDALTNVQQDLEKTMTDLCNTREELNQTQQLVGGLNNQIEEKEAQLASMEERLVERKLSECVKKEVSVDTLGYSNLLAEKEELLQSRDRLAVEVQCLQEELNTSTSRLACMERDALEQTCRLQHLQEKMATTTQARDELHQKLEVMQLNTEAVNKVTEELKLVTSEQDILLAERRDTAPSSETDLQMEALQERISSLVKERDELQEILEGVRTEKNQLKADMQENIELSFEIQEQLRVSQQELEQHQRLVNDLMSQIAEKELQLSNIEVKEAANLEDKVNQLTEALNLLTSERDHLMTERALASNMAQQSEPELHLGELQEQISSLTKERDELQEILGRIKTEKKQLEADLQENIEMAIDTQEELRQQQQQINDLQKQIAVRESQVVSGEENLSGIKELQEKMTRELKVVTCEQDNLLAERRQCGSEYELQLGVLQEQISSLTKERDKLQEILESVRAEKDQLQADLQENIKMAVETQEQLRSTQEHLRQQEQLVSDRKSQTAERKSLLTDSAEENKDSFTQELQEKVLHLSEELKLVKCERDQLLAEKRDIVQGPETEPQLGVLQEQILSLSKERGELQEILDGVRAEKNQLKADMQENIEMNIEIQEELRQQQQLVSDLQVQTAQRESELQEKINQVTEELKLVTRERDRLAEKRDGDQGLDTELQLGELQEQISSLTKERGELQEILESVETEKNQLKAEMQENIEMTTGIQEELRQQQQLVSDLQIQTGQRESELQEKFETQLKHQQQVVDEFKNQVAEKEAQISSLQHKLAEEINQVTEELKLVTREHDHLAEKRDSDQGLETELQLGELQEQISSLTKERDELQEILESVRAENNQNIEMASKNQDELRSAQEELRQQQQVVSDLRTQTAKRESELQEQVNQWTHELKLVNSERDHLLAERRDAAELGDLQEQISSLTKERNELREILECVRAEKNQMKDDLHENIEMAIETQEELRQQQQLVSDLKNQIAARESELLEKLNQVTEELKLVTGERNQFSSLTMERDELQGTLKSVRAEMDQLRKTSEEILSKSETQLKHQQQVADEFKSQVAEKEAQISSLQHKLAEQINQVTEELKLVTRERDHLAEKRDGDQGLDTELQLGELQEQISSLTKERDELQEIRESFKAENNQNLEMASKKQDELRSAQEELRQQQQLVSDLRTQTAKRESELQEQVNQVTEELKLVTGERNQLSSLAMERDELQGTLKSVRAEMDQLRKTSEEIWSKSETQLKHQQQVVEEFKSQVSEKAAQISSLQHKLAEQSENHEILRQTQEELMHRRQEVEQLRCQVAKKEAQISNMQETQADKLLSLTEELKQSATNQSHIMTQNLSLVQSQERLNKELEELRTNVSRLERIELEALEHEKKLSQLQADMAALAQERDELQKTLDHLQVTMNVEKSNIELCLSEEKKENQRLLEKIAGFEEQVASMGSKCSPSVGEMENLSLRLEGTDQQLKDCMQSFHKLKDQFESWFSNMDTILLNDFGSQKELVSQLVSPLSSAQTKPVEILNSDIQRMNLQFKFVLKKLKFLYTALAQNQMEHHQLTAQCEMDCYEENKKQELLVKKIQFLTDNGSTKYNDQCENERFNGLLEKRDLQLQEIRQILSELEHIFIKTDTELQQELQDREKLKLKLMALDSSSIPDLMEILSQEKTRIKQHVELLSQAQKSLALKFTDFDKKRKSFRFQSNKQLEEEKKKSETLIQQLDSLTNVVPNSGAALLLQEENQRLLDKLGANEMEIKQMHLKIKELQGALGIAEENALEQGRRTNALQGDLKELKAKLTEKENTIKGLKINLVHIEANVKKGEAPYTEELERLKTKVVKMEFERTVLSRTCQQEIDSLKATLDLKEDNLRSLREKLRRMQQDHDETMHEDHRNQHPTNAGPLACVSGFGIVQSTAVLVMKAEKAKLEAEVHQLKKKNDHLDSTVLNLQDEVSKWKVRARKLKDSSKAMHSLTDIERHSGCLPLSPVKQQVSVPQTPSPRRKLASFETLVLNSPKSKFFDSQTDSMSVSRPTPFFDNSSLGMVPGLEPTKEAGSETQDWWASAPRKNDTVSECKTQ</sequence>
<feature type="coiled-coil region" evidence="8">
    <location>
        <begin position="345"/>
        <end position="414"/>
    </location>
</feature>
<feature type="domain" description="Kinesin motor" evidence="10">
    <location>
        <begin position="6"/>
        <end position="336"/>
    </location>
</feature>
<dbReference type="Proteomes" id="UP001369086">
    <property type="component" value="Unassembled WGS sequence"/>
</dbReference>
<proteinExistence type="inferred from homology"/>
<dbReference type="InterPro" id="IPR027640">
    <property type="entry name" value="Kinesin-like_fam"/>
</dbReference>
<evidence type="ECO:0000256" key="2">
    <source>
        <dbReference type="ARBA" id="ARBA00022741"/>
    </source>
</evidence>
<evidence type="ECO:0000259" key="10">
    <source>
        <dbReference type="PROSITE" id="PS50067"/>
    </source>
</evidence>
<dbReference type="InterPro" id="IPR036961">
    <property type="entry name" value="Kinesin_motor_dom_sf"/>
</dbReference>
<organism evidence="11 12">
    <name type="scientific">Huso huso</name>
    <name type="common">Beluga</name>
    <name type="synonym">Acipenser huso</name>
    <dbReference type="NCBI Taxonomy" id="61971"/>
    <lineage>
        <taxon>Eukaryota</taxon>
        <taxon>Metazoa</taxon>
        <taxon>Chordata</taxon>
        <taxon>Craniata</taxon>
        <taxon>Vertebrata</taxon>
        <taxon>Euteleostomi</taxon>
        <taxon>Actinopterygii</taxon>
        <taxon>Chondrostei</taxon>
        <taxon>Acipenseriformes</taxon>
        <taxon>Acipenseridae</taxon>
        <taxon>Huso</taxon>
    </lineage>
</organism>